<protein>
    <recommendedName>
        <fullName evidence="1">non-specific serine/threonine protein kinase</fullName>
        <ecNumber evidence="1">2.7.11.1</ecNumber>
    </recommendedName>
</protein>
<evidence type="ECO:0000256" key="7">
    <source>
        <dbReference type="ARBA" id="ARBA00022840"/>
    </source>
</evidence>
<dbReference type="PANTHER" id="PTHR24351">
    <property type="entry name" value="RIBOSOMAL PROTEIN S6 KINASE"/>
    <property type="match status" value="1"/>
</dbReference>
<keyword evidence="5 10" id="KW-0547">Nucleotide-binding</keyword>
<evidence type="ECO:0000259" key="11">
    <source>
        <dbReference type="PROSITE" id="PS50011"/>
    </source>
</evidence>
<dbReference type="Gene3D" id="3.30.200.20">
    <property type="entry name" value="Phosphorylase Kinase, domain 1"/>
    <property type="match status" value="2"/>
</dbReference>
<dbReference type="CDD" id="cd05123">
    <property type="entry name" value="STKc_AGC"/>
    <property type="match status" value="1"/>
</dbReference>
<evidence type="ECO:0000313" key="13">
    <source>
        <dbReference type="EMBL" id="CDW84446.1"/>
    </source>
</evidence>
<dbReference type="EC" id="2.7.11.1" evidence="1"/>
<keyword evidence="7 10" id="KW-0067">ATP-binding</keyword>
<dbReference type="PROSITE" id="PS51285">
    <property type="entry name" value="AGC_KINASE_CTER"/>
    <property type="match status" value="1"/>
</dbReference>
<sequence length="325" mass="36872">MESQLTNLSDLNLKDSALTIDDFELIKVIGTGSYGKVILSKKRDTSQVYAIKTLNKKHLIKKNQVEHTIAERSILENVTHPFIIELAYAFQTKNKLYFVLEFCPGGELFFHLSRIGNFDEKILKPENVLIDKDGYAKLTDFGLSKENIKTNSDAKTLCGTPEYLAPEIVDRKGHGRAVDWWSVGCIIYEMLTGQPPFTLQNGNRDELFENIRKCNVQIPKNISPQCEDLLLKLFVANPDDRLGGGPNDGVDVMQHPWFAGVDWDMIMTKQIKPPFKPRLQSNTDVRYIDETFTKQNVNNSPESLVDSLKGGMWEGFTYTGKTDLM</sequence>
<dbReference type="InterPro" id="IPR000719">
    <property type="entry name" value="Prot_kinase_dom"/>
</dbReference>
<dbReference type="Pfam" id="PF00433">
    <property type="entry name" value="Pkinase_C"/>
    <property type="match status" value="1"/>
</dbReference>
<dbReference type="InterPro" id="IPR017441">
    <property type="entry name" value="Protein_kinase_ATP_BS"/>
</dbReference>
<evidence type="ECO:0000256" key="5">
    <source>
        <dbReference type="ARBA" id="ARBA00022741"/>
    </source>
</evidence>
<organism evidence="13 14">
    <name type="scientific">Stylonychia lemnae</name>
    <name type="common">Ciliate</name>
    <dbReference type="NCBI Taxonomy" id="5949"/>
    <lineage>
        <taxon>Eukaryota</taxon>
        <taxon>Sar</taxon>
        <taxon>Alveolata</taxon>
        <taxon>Ciliophora</taxon>
        <taxon>Intramacronucleata</taxon>
        <taxon>Spirotrichea</taxon>
        <taxon>Stichotrichia</taxon>
        <taxon>Sporadotrichida</taxon>
        <taxon>Oxytrichidae</taxon>
        <taxon>Stylonychinae</taxon>
        <taxon>Stylonychia</taxon>
    </lineage>
</organism>
<keyword evidence="2" id="KW-0723">Serine/threonine-protein kinase</keyword>
<dbReference type="OMA" id="TWAPEIL"/>
<dbReference type="Gene3D" id="1.10.510.10">
    <property type="entry name" value="Transferase(Phosphotransferase) domain 1"/>
    <property type="match status" value="1"/>
</dbReference>
<dbReference type="InterPro" id="IPR000961">
    <property type="entry name" value="AGC-kinase_C"/>
</dbReference>
<dbReference type="Pfam" id="PF00069">
    <property type="entry name" value="Pkinase"/>
    <property type="match status" value="2"/>
</dbReference>
<dbReference type="SMART" id="SM00133">
    <property type="entry name" value="S_TK_X"/>
    <property type="match status" value="1"/>
</dbReference>
<keyword evidence="6 13" id="KW-0418">Kinase</keyword>
<feature type="binding site" evidence="10">
    <location>
        <position position="62"/>
    </location>
    <ligand>
        <name>ATP</name>
        <dbReference type="ChEBI" id="CHEBI:30616"/>
    </ligand>
</feature>
<evidence type="ECO:0000256" key="10">
    <source>
        <dbReference type="PROSITE-ProRule" id="PRU10141"/>
    </source>
</evidence>
<comment type="catalytic activity">
    <reaction evidence="9">
        <text>L-seryl-[protein] + ATP = O-phospho-L-seryl-[protein] + ADP + H(+)</text>
        <dbReference type="Rhea" id="RHEA:17989"/>
        <dbReference type="Rhea" id="RHEA-COMP:9863"/>
        <dbReference type="Rhea" id="RHEA-COMP:11604"/>
        <dbReference type="ChEBI" id="CHEBI:15378"/>
        <dbReference type="ChEBI" id="CHEBI:29999"/>
        <dbReference type="ChEBI" id="CHEBI:30616"/>
        <dbReference type="ChEBI" id="CHEBI:83421"/>
        <dbReference type="ChEBI" id="CHEBI:456216"/>
        <dbReference type="EC" id="2.7.11.1"/>
    </reaction>
</comment>
<dbReference type="InterPro" id="IPR011009">
    <property type="entry name" value="Kinase-like_dom_sf"/>
</dbReference>
<dbReference type="PROSITE" id="PS50011">
    <property type="entry name" value="PROTEIN_KINASE_DOM"/>
    <property type="match status" value="1"/>
</dbReference>
<proteinExistence type="predicted"/>
<feature type="domain" description="AGC-kinase C-terminal" evidence="12">
    <location>
        <begin position="259"/>
        <end position="325"/>
    </location>
</feature>
<evidence type="ECO:0000256" key="8">
    <source>
        <dbReference type="ARBA" id="ARBA00047899"/>
    </source>
</evidence>
<dbReference type="FunFam" id="1.10.510.10:FF:000048">
    <property type="entry name" value="Protein kinase C"/>
    <property type="match status" value="1"/>
</dbReference>
<dbReference type="GO" id="GO:0004674">
    <property type="term" value="F:protein serine/threonine kinase activity"/>
    <property type="evidence" value="ECO:0007669"/>
    <property type="project" value="UniProtKB-KW"/>
</dbReference>
<name>A0A078AR50_STYLE</name>
<accession>A0A078AR50</accession>
<evidence type="ECO:0000256" key="3">
    <source>
        <dbReference type="ARBA" id="ARBA00022553"/>
    </source>
</evidence>
<dbReference type="SUPFAM" id="SSF56112">
    <property type="entry name" value="Protein kinase-like (PK-like)"/>
    <property type="match status" value="1"/>
</dbReference>
<keyword evidence="4" id="KW-0808">Transferase</keyword>
<evidence type="ECO:0000256" key="4">
    <source>
        <dbReference type="ARBA" id="ARBA00022679"/>
    </source>
</evidence>
<evidence type="ECO:0000259" key="12">
    <source>
        <dbReference type="PROSITE" id="PS51285"/>
    </source>
</evidence>
<dbReference type="InParanoid" id="A0A078AR50"/>
<feature type="domain" description="Protein kinase" evidence="11">
    <location>
        <begin position="23"/>
        <end position="258"/>
    </location>
</feature>
<evidence type="ECO:0000256" key="9">
    <source>
        <dbReference type="ARBA" id="ARBA00048679"/>
    </source>
</evidence>
<dbReference type="EMBL" id="CCKQ01012808">
    <property type="protein sequence ID" value="CDW84446.1"/>
    <property type="molecule type" value="Genomic_DNA"/>
</dbReference>
<comment type="catalytic activity">
    <reaction evidence="8">
        <text>L-threonyl-[protein] + ATP = O-phospho-L-threonyl-[protein] + ADP + H(+)</text>
        <dbReference type="Rhea" id="RHEA:46608"/>
        <dbReference type="Rhea" id="RHEA-COMP:11060"/>
        <dbReference type="Rhea" id="RHEA-COMP:11605"/>
        <dbReference type="ChEBI" id="CHEBI:15378"/>
        <dbReference type="ChEBI" id="CHEBI:30013"/>
        <dbReference type="ChEBI" id="CHEBI:30616"/>
        <dbReference type="ChEBI" id="CHEBI:61977"/>
        <dbReference type="ChEBI" id="CHEBI:456216"/>
        <dbReference type="EC" id="2.7.11.1"/>
    </reaction>
</comment>
<dbReference type="PROSITE" id="PS00107">
    <property type="entry name" value="PROTEIN_KINASE_ATP"/>
    <property type="match status" value="1"/>
</dbReference>
<evidence type="ECO:0000256" key="2">
    <source>
        <dbReference type="ARBA" id="ARBA00022527"/>
    </source>
</evidence>
<dbReference type="GO" id="GO:0005524">
    <property type="term" value="F:ATP binding"/>
    <property type="evidence" value="ECO:0007669"/>
    <property type="project" value="UniProtKB-UniRule"/>
</dbReference>
<keyword evidence="14" id="KW-1185">Reference proteome</keyword>
<dbReference type="FunFam" id="3.30.200.20:FF:000048">
    <property type="entry name" value="Non-specific serine/threonine protein kinase"/>
    <property type="match status" value="1"/>
</dbReference>
<evidence type="ECO:0000256" key="6">
    <source>
        <dbReference type="ARBA" id="ARBA00022777"/>
    </source>
</evidence>
<dbReference type="OrthoDB" id="63267at2759"/>
<reference evidence="13 14" key="1">
    <citation type="submission" date="2014-06" db="EMBL/GenBank/DDBJ databases">
        <authorList>
            <person name="Swart Estienne"/>
        </authorList>
    </citation>
    <scope>NUCLEOTIDE SEQUENCE [LARGE SCALE GENOMIC DNA]</scope>
    <source>
        <strain evidence="13 14">130c</strain>
    </source>
</reference>
<gene>
    <name evidence="13" type="primary">Contig3957.g4230</name>
    <name evidence="13" type="ORF">STYLEM_13509</name>
</gene>
<dbReference type="Proteomes" id="UP000039865">
    <property type="component" value="Unassembled WGS sequence"/>
</dbReference>
<dbReference type="InterPro" id="IPR017892">
    <property type="entry name" value="Pkinase_C"/>
</dbReference>
<evidence type="ECO:0000256" key="1">
    <source>
        <dbReference type="ARBA" id="ARBA00012513"/>
    </source>
</evidence>
<keyword evidence="3" id="KW-0597">Phosphoprotein</keyword>
<dbReference type="AlphaFoldDB" id="A0A078AR50"/>
<dbReference type="InterPro" id="IPR045270">
    <property type="entry name" value="STKc_AGC"/>
</dbReference>
<evidence type="ECO:0000313" key="14">
    <source>
        <dbReference type="Proteomes" id="UP000039865"/>
    </source>
</evidence>